<dbReference type="EMBL" id="UGYB01000003">
    <property type="protein sequence ID" value="SUI45767.1"/>
    <property type="molecule type" value="Genomic_DNA"/>
</dbReference>
<accession>A0A379YIR4</accession>
<evidence type="ECO:0000313" key="2">
    <source>
        <dbReference type="EMBL" id="SUI03851.1"/>
    </source>
</evidence>
<dbReference type="Proteomes" id="UP000254220">
    <property type="component" value="Unassembled WGS sequence"/>
</dbReference>
<dbReference type="EMBL" id="UGYB01000001">
    <property type="protein sequence ID" value="SUI03851.1"/>
    <property type="molecule type" value="Genomic_DNA"/>
</dbReference>
<evidence type="ECO:0000256" key="1">
    <source>
        <dbReference type="SAM" id="Phobius"/>
    </source>
</evidence>
<protein>
    <submittedName>
        <fullName evidence="3">Uncharacterized protein</fullName>
    </submittedName>
</protein>
<feature type="transmembrane region" description="Helical" evidence="1">
    <location>
        <begin position="9"/>
        <end position="25"/>
    </location>
</feature>
<proteinExistence type="predicted"/>
<evidence type="ECO:0000313" key="4">
    <source>
        <dbReference type="Proteomes" id="UP000254220"/>
    </source>
</evidence>
<dbReference type="RefSeq" id="WP_023182735.1">
    <property type="nucleotide sequence ID" value="NZ_DADWZK010000047.1"/>
</dbReference>
<feature type="transmembrane region" description="Helical" evidence="1">
    <location>
        <begin position="31"/>
        <end position="55"/>
    </location>
</feature>
<sequence>MMESISNNLVRFAALVSAIGTFSVYSQGNAVIILLEIVMIAIYLQMDYGSIIDFLKRNNNKKLFDV</sequence>
<dbReference type="AlphaFoldDB" id="A0A379YIR4"/>
<gene>
    <name evidence="2" type="ORF">NCTC12420_03671</name>
    <name evidence="3" type="ORF">NCTC12420_04994</name>
</gene>
<organism evidence="3 4">
    <name type="scientific">Salmonella enterica subsp. indica</name>
    <dbReference type="NCBI Taxonomy" id="59207"/>
    <lineage>
        <taxon>Bacteria</taxon>
        <taxon>Pseudomonadati</taxon>
        <taxon>Pseudomonadota</taxon>
        <taxon>Gammaproteobacteria</taxon>
        <taxon>Enterobacterales</taxon>
        <taxon>Enterobacteriaceae</taxon>
        <taxon>Salmonella</taxon>
    </lineage>
</organism>
<evidence type="ECO:0000313" key="3">
    <source>
        <dbReference type="EMBL" id="SUI45767.1"/>
    </source>
</evidence>
<keyword evidence="1" id="KW-0472">Membrane</keyword>
<reference evidence="3 4" key="1">
    <citation type="submission" date="2018-06" db="EMBL/GenBank/DDBJ databases">
        <authorList>
            <consortium name="Pathogen Informatics"/>
            <person name="Doyle S."/>
        </authorList>
    </citation>
    <scope>NUCLEOTIDE SEQUENCE [LARGE SCALE GENOMIC DNA]</scope>
    <source>
        <strain evidence="3 4">NCTC12420</strain>
    </source>
</reference>
<name>A0A379YIR4_SALER</name>
<keyword evidence="1" id="KW-0812">Transmembrane</keyword>
<keyword evidence="1" id="KW-1133">Transmembrane helix</keyword>